<dbReference type="AlphaFoldDB" id="A0A9D5CJR5"/>
<feature type="coiled-coil region" evidence="1">
    <location>
        <begin position="38"/>
        <end position="65"/>
    </location>
</feature>
<reference evidence="3" key="2">
    <citation type="journal article" date="2022" name="Hortic Res">
        <title>The genome of Dioscorea zingiberensis sheds light on the biosynthesis, origin and evolution of the medicinally important diosgenin saponins.</title>
        <authorList>
            <person name="Li Y."/>
            <person name="Tan C."/>
            <person name="Li Z."/>
            <person name="Guo J."/>
            <person name="Li S."/>
            <person name="Chen X."/>
            <person name="Wang C."/>
            <person name="Dai X."/>
            <person name="Yang H."/>
            <person name="Song W."/>
            <person name="Hou L."/>
            <person name="Xu J."/>
            <person name="Tong Z."/>
            <person name="Xu A."/>
            <person name="Yuan X."/>
            <person name="Wang W."/>
            <person name="Yang Q."/>
            <person name="Chen L."/>
            <person name="Sun Z."/>
            <person name="Wang K."/>
            <person name="Pan B."/>
            <person name="Chen J."/>
            <person name="Bao Y."/>
            <person name="Liu F."/>
            <person name="Qi X."/>
            <person name="Gang D.R."/>
            <person name="Wen J."/>
            <person name="Li J."/>
        </authorList>
    </citation>
    <scope>NUCLEOTIDE SEQUENCE</scope>
    <source>
        <strain evidence="3">Dzin_1.0</strain>
    </source>
</reference>
<keyword evidence="2" id="KW-0472">Membrane</keyword>
<dbReference type="EMBL" id="JAGGNH010000005">
    <property type="protein sequence ID" value="KAJ0973405.1"/>
    <property type="molecule type" value="Genomic_DNA"/>
</dbReference>
<reference evidence="3" key="1">
    <citation type="submission" date="2021-03" db="EMBL/GenBank/DDBJ databases">
        <authorList>
            <person name="Li Z."/>
            <person name="Yang C."/>
        </authorList>
    </citation>
    <scope>NUCLEOTIDE SEQUENCE</scope>
    <source>
        <strain evidence="3">Dzin_1.0</strain>
        <tissue evidence="3">Leaf</tissue>
    </source>
</reference>
<sequence length="96" mass="10040">MASSIGEADETFPQVNVTRQLHLGVPEEFPVDPVSSNLATSKALKEQAEEEAAAAVRAEAAKEDECSVLTSALVVSGVVVIAIGVAFIVSKKFRAL</sequence>
<keyword evidence="4" id="KW-1185">Reference proteome</keyword>
<organism evidence="3 4">
    <name type="scientific">Dioscorea zingiberensis</name>
    <dbReference type="NCBI Taxonomy" id="325984"/>
    <lineage>
        <taxon>Eukaryota</taxon>
        <taxon>Viridiplantae</taxon>
        <taxon>Streptophyta</taxon>
        <taxon>Embryophyta</taxon>
        <taxon>Tracheophyta</taxon>
        <taxon>Spermatophyta</taxon>
        <taxon>Magnoliopsida</taxon>
        <taxon>Liliopsida</taxon>
        <taxon>Dioscoreales</taxon>
        <taxon>Dioscoreaceae</taxon>
        <taxon>Dioscorea</taxon>
    </lineage>
</organism>
<feature type="transmembrane region" description="Helical" evidence="2">
    <location>
        <begin position="68"/>
        <end position="89"/>
    </location>
</feature>
<evidence type="ECO:0000313" key="4">
    <source>
        <dbReference type="Proteomes" id="UP001085076"/>
    </source>
</evidence>
<dbReference type="PANTHER" id="PTHR37741:SF1">
    <property type="entry name" value="TRANSMEMBRANE PROTEIN"/>
    <property type="match status" value="1"/>
</dbReference>
<protein>
    <submittedName>
        <fullName evidence="3">Uncharacterized protein</fullName>
    </submittedName>
</protein>
<proteinExistence type="predicted"/>
<keyword evidence="2" id="KW-1133">Transmembrane helix</keyword>
<gene>
    <name evidence="3" type="ORF">J5N97_021364</name>
</gene>
<keyword evidence="2" id="KW-0812">Transmembrane</keyword>
<name>A0A9D5CJR5_9LILI</name>
<accession>A0A9D5CJR5</accession>
<evidence type="ECO:0000256" key="2">
    <source>
        <dbReference type="SAM" id="Phobius"/>
    </source>
</evidence>
<evidence type="ECO:0000313" key="3">
    <source>
        <dbReference type="EMBL" id="KAJ0973405.1"/>
    </source>
</evidence>
<keyword evidence="1" id="KW-0175">Coiled coil</keyword>
<evidence type="ECO:0000256" key="1">
    <source>
        <dbReference type="SAM" id="Coils"/>
    </source>
</evidence>
<dbReference type="OrthoDB" id="1933396at2759"/>
<dbReference type="PANTHER" id="PTHR37741">
    <property type="entry name" value="TRANSMEMBRANE PROTEIN"/>
    <property type="match status" value="1"/>
</dbReference>
<comment type="caution">
    <text evidence="3">The sequence shown here is derived from an EMBL/GenBank/DDBJ whole genome shotgun (WGS) entry which is preliminary data.</text>
</comment>
<dbReference type="Proteomes" id="UP001085076">
    <property type="component" value="Miscellaneous, Linkage group lg05"/>
</dbReference>